<dbReference type="EMBL" id="SDOV01000009">
    <property type="protein sequence ID" value="KAH7637426.1"/>
    <property type="molecule type" value="Genomic_DNA"/>
</dbReference>
<dbReference type="Proteomes" id="UP000828236">
    <property type="component" value="Unassembled WGS sequence"/>
</dbReference>
<proteinExistence type="predicted"/>
<accession>A0A9D4NSB8</accession>
<keyword evidence="1" id="KW-0812">Transmembrane</keyword>
<dbReference type="PANTHER" id="PTHR33964:SF2">
    <property type="entry name" value="IP09356P"/>
    <property type="match status" value="1"/>
</dbReference>
<feature type="transmembrane region" description="Helical" evidence="1">
    <location>
        <begin position="215"/>
        <end position="238"/>
    </location>
</feature>
<evidence type="ECO:0000256" key="1">
    <source>
        <dbReference type="SAM" id="Phobius"/>
    </source>
</evidence>
<keyword evidence="1" id="KW-1133">Transmembrane helix</keyword>
<name>A0A9D4NSB8_DERFA</name>
<gene>
    <name evidence="2" type="ORF">HUG17_7632</name>
</gene>
<organism evidence="2">
    <name type="scientific">Dermatophagoides farinae</name>
    <name type="common">American house dust mite</name>
    <dbReference type="NCBI Taxonomy" id="6954"/>
    <lineage>
        <taxon>Eukaryota</taxon>
        <taxon>Metazoa</taxon>
        <taxon>Ecdysozoa</taxon>
        <taxon>Arthropoda</taxon>
        <taxon>Chelicerata</taxon>
        <taxon>Arachnida</taxon>
        <taxon>Acari</taxon>
        <taxon>Acariformes</taxon>
        <taxon>Sarcoptiformes</taxon>
        <taxon>Astigmata</taxon>
        <taxon>Psoroptidia</taxon>
        <taxon>Analgoidea</taxon>
        <taxon>Pyroglyphidae</taxon>
        <taxon>Dermatophagoidinae</taxon>
        <taxon>Dermatophagoides</taxon>
    </lineage>
</organism>
<dbReference type="AlphaFoldDB" id="A0A9D4NSB8"/>
<dbReference type="PANTHER" id="PTHR33964">
    <property type="entry name" value="RE45066P-RELATED"/>
    <property type="match status" value="1"/>
</dbReference>
<evidence type="ECO:0000313" key="2">
    <source>
        <dbReference type="EMBL" id="KAH7637426.1"/>
    </source>
</evidence>
<protein>
    <submittedName>
        <fullName evidence="2">Uncharacterized protein</fullName>
    </submittedName>
</protein>
<comment type="caution">
    <text evidence="2">The sequence shown here is derived from an EMBL/GenBank/DDBJ whole genome shotgun (WGS) entry which is preliminary data.</text>
</comment>
<reference evidence="2" key="2">
    <citation type="journal article" date="2021" name="World Allergy Organ. J.">
        <title>Chromosome-level assembly of Dermatophagoides farinae genome and transcriptome reveals two novel allergens Der f 37 and Der f 39.</title>
        <authorList>
            <person name="Chen J."/>
            <person name="Cai Z."/>
            <person name="Fan D."/>
            <person name="Hu J."/>
            <person name="Hou Y."/>
            <person name="He Y."/>
            <person name="Zhang Z."/>
            <person name="Zhao Z."/>
            <person name="Gao P."/>
            <person name="Hu W."/>
            <person name="Sun J."/>
            <person name="Li J."/>
            <person name="Ji K."/>
        </authorList>
    </citation>
    <scope>NUCLEOTIDE SEQUENCE</scope>
    <source>
        <strain evidence="2">JKM2019</strain>
    </source>
</reference>
<keyword evidence="1" id="KW-0472">Membrane</keyword>
<reference evidence="2" key="1">
    <citation type="submission" date="2020-06" db="EMBL/GenBank/DDBJ databases">
        <authorList>
            <person name="Ji K."/>
            <person name="Li J."/>
        </authorList>
    </citation>
    <scope>NUCLEOTIDE SEQUENCE</scope>
    <source>
        <strain evidence="2">JKM2019</strain>
        <tissue evidence="2">Whole body</tissue>
    </source>
</reference>
<sequence>MANAQQLKCGDIKQCSKMFREATLSHNLSYDLSSDKIEHICVKLNRAVQCFNNYRKMCINDNFQHSKMTADFYDQMSEGPLGLTMELCNNPKFKQDYLTLGPCQKKYRGEFDRCLTMNQGNTMTQNGSNSTILEQFIEHCCTLHNYHNCIYDISLDKCGKDAAEFSLKILELFNRGYLRECAKYANLSHLCVRNRFSRSNGNILLPLNVHHLSCLMITITISTLSSFIWAFIICSLTFR</sequence>